<feature type="transmembrane region" description="Helical" evidence="1">
    <location>
        <begin position="12"/>
        <end position="28"/>
    </location>
</feature>
<sequence length="111" mass="12726">MKLPIRFSLRDMILVTVIVALGLALWLTQEQVSSQQQIGQFPDGGPQTTIEGPLTVSYRERTSPNSTTGSNGFRLQSLHFMGDEIVFEYEDGRFRWFPKSRLEHLEWLPAE</sequence>
<dbReference type="RefSeq" id="WP_252851860.1">
    <property type="nucleotide sequence ID" value="NZ_JAMXLR010000026.1"/>
</dbReference>
<dbReference type="AlphaFoldDB" id="A0A9X2F7P1"/>
<gene>
    <name evidence="2" type="ORF">NG895_07530</name>
</gene>
<dbReference type="Proteomes" id="UP001155241">
    <property type="component" value="Unassembled WGS sequence"/>
</dbReference>
<dbReference type="EMBL" id="JAMXLR010000026">
    <property type="protein sequence ID" value="MCO6043755.1"/>
    <property type="molecule type" value="Genomic_DNA"/>
</dbReference>
<proteinExistence type="predicted"/>
<evidence type="ECO:0000313" key="2">
    <source>
        <dbReference type="EMBL" id="MCO6043755.1"/>
    </source>
</evidence>
<reference evidence="2" key="1">
    <citation type="submission" date="2022-06" db="EMBL/GenBank/DDBJ databases">
        <title>Aeoliella straminimaris, a novel planctomycete from sediments.</title>
        <authorList>
            <person name="Vitorino I.R."/>
            <person name="Lage O.M."/>
        </authorList>
    </citation>
    <scope>NUCLEOTIDE SEQUENCE</scope>
    <source>
        <strain evidence="2">ICT_H6.2</strain>
    </source>
</reference>
<keyword evidence="3" id="KW-1185">Reference proteome</keyword>
<name>A0A9X2F7P1_9BACT</name>
<protein>
    <submittedName>
        <fullName evidence="2">Uncharacterized protein</fullName>
    </submittedName>
</protein>
<keyword evidence="1" id="KW-0472">Membrane</keyword>
<keyword evidence="1" id="KW-1133">Transmembrane helix</keyword>
<organism evidence="2 3">
    <name type="scientific">Aeoliella straminimaris</name>
    <dbReference type="NCBI Taxonomy" id="2954799"/>
    <lineage>
        <taxon>Bacteria</taxon>
        <taxon>Pseudomonadati</taxon>
        <taxon>Planctomycetota</taxon>
        <taxon>Planctomycetia</taxon>
        <taxon>Pirellulales</taxon>
        <taxon>Lacipirellulaceae</taxon>
        <taxon>Aeoliella</taxon>
    </lineage>
</organism>
<keyword evidence="1" id="KW-0812">Transmembrane</keyword>
<evidence type="ECO:0000256" key="1">
    <source>
        <dbReference type="SAM" id="Phobius"/>
    </source>
</evidence>
<evidence type="ECO:0000313" key="3">
    <source>
        <dbReference type="Proteomes" id="UP001155241"/>
    </source>
</evidence>
<comment type="caution">
    <text evidence="2">The sequence shown here is derived from an EMBL/GenBank/DDBJ whole genome shotgun (WGS) entry which is preliminary data.</text>
</comment>
<accession>A0A9X2F7P1</accession>